<dbReference type="InterPro" id="IPR055410">
    <property type="entry name" value="Beta-prop_CAF1B_HIR1"/>
</dbReference>
<evidence type="ECO:0000256" key="3">
    <source>
        <dbReference type="ARBA" id="ARBA00022574"/>
    </source>
</evidence>
<dbReference type="GeneID" id="106804922"/>
<dbReference type="InterPro" id="IPR001632">
    <property type="entry name" value="WD40_G-protein_beta-like"/>
</dbReference>
<evidence type="ECO:0000313" key="12">
    <source>
        <dbReference type="Proteomes" id="UP000695022"/>
    </source>
</evidence>
<feature type="compositionally biased region" description="Basic and acidic residues" evidence="10">
    <location>
        <begin position="668"/>
        <end position="686"/>
    </location>
</feature>
<feature type="compositionally biased region" description="Polar residues" evidence="10">
    <location>
        <begin position="606"/>
        <end position="616"/>
    </location>
</feature>
<feature type="region of interest" description="Disordered" evidence="10">
    <location>
        <begin position="637"/>
        <end position="704"/>
    </location>
</feature>
<dbReference type="RefSeq" id="XP_014661813.1">
    <property type="nucleotide sequence ID" value="XM_014806327.1"/>
</dbReference>
<sequence length="704" mass="77880">MCGGKYQCYRFWSLSGISLILFRREDNMKLDVPEISWHDRDPVYSVDFQKYDGKVRRLASAGADRYVRIWYIGSTPDGKAKVEFAANLKRHAKSVNVVRFSPSGNILASGDDDAAIYLWKKNDSAGGGNLFEDDDEVENKESWTAYKMLRGHLEDVYDLAWSPDNQCLLSGSVDNTAVLWDVVVGKKQKVISDHKSFVQGVAWDPKNKYLITNSCDRSCRVYSVSTLACVYNLTKTVTTTAQPDGNVQTKSSRLFLDESTKSFFRRLTFSPDGEMLIAPAGCVEMGDKVVNATHIFTRKSLPKPAVHLPLPEKVAVAVRCSPILYDLRKCEKSRTNDEEQDDGSTGPDDKEREVPAWKKYETVFGLPYRVVFAVATECSILFYDSQQTFPFASVTNAHYTQLTDLAWSSDGQVLVCSSSDGYCSFVMFKEGELGEVYVPAASEDAASTVSSSSNDMQPSEVTISQSILLDAKSSEEMESVAKPIAVRRAVPFQSVAVMSSSTQVKEARRITPTLISSPQGVGNAKQQCKIIPTQVHPQSSRLPVNNATLEPSTNKTISHATSVVAKPSNDVIHKPPEATAVDERKTEKKEARRVGFLTLKRRSESGDSLQQQPSKKMCASTTAPAIPLFPTLVTEAAKEEGRENVSSQRRSKNLVSPEKNSLTGEASVELHLELSEEEDAPSKEDVVESNMSKKPRRISFVTIK</sequence>
<dbReference type="PANTHER" id="PTHR15271">
    <property type="entry name" value="CHROMATIN ASSEMBLY FACTOR 1 SUBUNIT B"/>
    <property type="match status" value="1"/>
</dbReference>
<dbReference type="PRINTS" id="PR00319">
    <property type="entry name" value="GPROTEINB"/>
</dbReference>
<dbReference type="InterPro" id="IPR036322">
    <property type="entry name" value="WD40_repeat_dom_sf"/>
</dbReference>
<dbReference type="Proteomes" id="UP000695022">
    <property type="component" value="Unplaced"/>
</dbReference>
<feature type="repeat" description="WD" evidence="9">
    <location>
        <begin position="149"/>
        <end position="190"/>
    </location>
</feature>
<reference evidence="13" key="1">
    <citation type="submission" date="2025-08" db="UniProtKB">
        <authorList>
            <consortium name="RefSeq"/>
        </authorList>
    </citation>
    <scope>IDENTIFICATION</scope>
</reference>
<feature type="repeat" description="WD" evidence="9">
    <location>
        <begin position="191"/>
        <end position="232"/>
    </location>
</feature>
<dbReference type="PROSITE" id="PS50082">
    <property type="entry name" value="WD_REPEATS_2"/>
    <property type="match status" value="3"/>
</dbReference>
<dbReference type="PROSITE" id="PS50294">
    <property type="entry name" value="WD_REPEATS_REGION"/>
    <property type="match status" value="2"/>
</dbReference>
<dbReference type="InterPro" id="IPR015943">
    <property type="entry name" value="WD40/YVTN_repeat-like_dom_sf"/>
</dbReference>
<feature type="region of interest" description="Disordered" evidence="10">
    <location>
        <begin position="569"/>
        <end position="616"/>
    </location>
</feature>
<evidence type="ECO:0000256" key="5">
    <source>
        <dbReference type="ARBA" id="ARBA00022763"/>
    </source>
</evidence>
<keyword evidence="4" id="KW-0677">Repeat</keyword>
<dbReference type="InterPro" id="IPR045145">
    <property type="entry name" value="PTHR15271"/>
</dbReference>
<organism evidence="12 13">
    <name type="scientific">Priapulus caudatus</name>
    <name type="common">Priapulid worm</name>
    <dbReference type="NCBI Taxonomy" id="37621"/>
    <lineage>
        <taxon>Eukaryota</taxon>
        <taxon>Metazoa</taxon>
        <taxon>Ecdysozoa</taxon>
        <taxon>Scalidophora</taxon>
        <taxon>Priapulida</taxon>
        <taxon>Priapulimorpha</taxon>
        <taxon>Priapulimorphida</taxon>
        <taxon>Priapulidae</taxon>
        <taxon>Priapulus</taxon>
    </lineage>
</organism>
<comment type="similarity">
    <text evidence="2">Belongs to the WD repeat HIR1 family.</text>
</comment>
<keyword evidence="12" id="KW-1185">Reference proteome</keyword>
<accession>A0ABM1DPE2</accession>
<keyword evidence="3 9" id="KW-0853">WD repeat</keyword>
<evidence type="ECO:0000256" key="8">
    <source>
        <dbReference type="ARBA" id="ARBA00023242"/>
    </source>
</evidence>
<dbReference type="Gene3D" id="2.130.10.10">
    <property type="entry name" value="YVTN repeat-like/Quinoprotein amine dehydrogenase"/>
    <property type="match status" value="2"/>
</dbReference>
<protein>
    <submittedName>
        <fullName evidence="13">Chromatin assembly factor 1 subunit B-like isoform X1</fullName>
    </submittedName>
</protein>
<dbReference type="PANTHER" id="PTHR15271:SF4">
    <property type="entry name" value="CHROMATIN ASSEMBLY FACTOR 1 SUBUNIT B"/>
    <property type="match status" value="1"/>
</dbReference>
<evidence type="ECO:0000256" key="1">
    <source>
        <dbReference type="ARBA" id="ARBA00004123"/>
    </source>
</evidence>
<keyword evidence="6" id="KW-0156">Chromatin regulator</keyword>
<dbReference type="SUPFAM" id="SSF50978">
    <property type="entry name" value="WD40 repeat-like"/>
    <property type="match status" value="1"/>
</dbReference>
<evidence type="ECO:0000256" key="6">
    <source>
        <dbReference type="ARBA" id="ARBA00022853"/>
    </source>
</evidence>
<evidence type="ECO:0000256" key="2">
    <source>
        <dbReference type="ARBA" id="ARBA00007306"/>
    </source>
</evidence>
<evidence type="ECO:0000313" key="13">
    <source>
        <dbReference type="RefSeq" id="XP_014661813.1"/>
    </source>
</evidence>
<dbReference type="Pfam" id="PF24105">
    <property type="entry name" value="Beta-prop_CAF1B_HIR1"/>
    <property type="match status" value="1"/>
</dbReference>
<feature type="compositionally biased region" description="Basic and acidic residues" evidence="10">
    <location>
        <begin position="571"/>
        <end position="593"/>
    </location>
</feature>
<feature type="domain" description="CAF1B/HIR1 beta-propeller" evidence="11">
    <location>
        <begin position="28"/>
        <end position="433"/>
    </location>
</feature>
<dbReference type="InterPro" id="IPR001680">
    <property type="entry name" value="WD40_rpt"/>
</dbReference>
<dbReference type="PROSITE" id="PS00678">
    <property type="entry name" value="WD_REPEATS_1"/>
    <property type="match status" value="1"/>
</dbReference>
<evidence type="ECO:0000256" key="9">
    <source>
        <dbReference type="PROSITE-ProRule" id="PRU00221"/>
    </source>
</evidence>
<proteinExistence type="inferred from homology"/>
<evidence type="ECO:0000259" key="11">
    <source>
        <dbReference type="Pfam" id="PF24105"/>
    </source>
</evidence>
<dbReference type="InterPro" id="IPR019775">
    <property type="entry name" value="WD40_repeat_CS"/>
</dbReference>
<keyword evidence="8" id="KW-0539">Nucleus</keyword>
<evidence type="ECO:0000256" key="7">
    <source>
        <dbReference type="ARBA" id="ARBA00023204"/>
    </source>
</evidence>
<comment type="subcellular location">
    <subcellularLocation>
        <location evidence="1">Nucleus</location>
    </subcellularLocation>
</comment>
<keyword evidence="7" id="KW-0234">DNA repair</keyword>
<gene>
    <name evidence="13" type="primary">LOC106804922</name>
</gene>
<keyword evidence="5" id="KW-0227">DNA damage</keyword>
<name>A0ABM1DPE2_PRICU</name>
<evidence type="ECO:0000256" key="4">
    <source>
        <dbReference type="ARBA" id="ARBA00022737"/>
    </source>
</evidence>
<feature type="repeat" description="WD" evidence="9">
    <location>
        <begin position="88"/>
        <end position="120"/>
    </location>
</feature>
<dbReference type="SMART" id="SM00320">
    <property type="entry name" value="WD40"/>
    <property type="match status" value="5"/>
</dbReference>
<evidence type="ECO:0000256" key="10">
    <source>
        <dbReference type="SAM" id="MobiDB-lite"/>
    </source>
</evidence>